<comment type="caution">
    <text evidence="1">The sequence shown here is derived from an EMBL/GenBank/DDBJ whole genome shotgun (WGS) entry which is preliminary data.</text>
</comment>
<dbReference type="Gene3D" id="1.25.10.10">
    <property type="entry name" value="Leucine-rich Repeat Variant"/>
    <property type="match status" value="1"/>
</dbReference>
<gene>
    <name evidence="1" type="ORF">ACFO0C_08930</name>
</gene>
<accession>A0ABV8ILG9</accession>
<evidence type="ECO:0000313" key="2">
    <source>
        <dbReference type="Proteomes" id="UP001595867"/>
    </source>
</evidence>
<dbReference type="Proteomes" id="UP001595867">
    <property type="component" value="Unassembled WGS sequence"/>
</dbReference>
<dbReference type="Pfam" id="PF13646">
    <property type="entry name" value="HEAT_2"/>
    <property type="match status" value="1"/>
</dbReference>
<sequence>MTEDLGRLIALLDGETTDIAEGAKYDLIDAGSHVIEPLAAAVGSLEPFGQLSAIEIFEHFGDPTAGPALIGLLDSDACTVREWSADALGRLGVREAVPALRDAYRRQRLTGEPPDWSEPVAIRRALTVLGARREVVPPATAALRADDGSHPDSWPSARLADVIDDLADHDQVVLYFQLWRVVPAGTYWERHEVLDSVLDLTRPWRQVVEDARETALIEADAFVPRPELFATVEWIDHADL</sequence>
<protein>
    <submittedName>
        <fullName evidence="1">HEAT repeat domain-containing protein</fullName>
    </submittedName>
</protein>
<dbReference type="RefSeq" id="WP_378066086.1">
    <property type="nucleotide sequence ID" value="NZ_JBHSBL010000007.1"/>
</dbReference>
<dbReference type="SUPFAM" id="SSF48371">
    <property type="entry name" value="ARM repeat"/>
    <property type="match status" value="1"/>
</dbReference>
<keyword evidence="2" id="KW-1185">Reference proteome</keyword>
<dbReference type="InterPro" id="IPR016024">
    <property type="entry name" value="ARM-type_fold"/>
</dbReference>
<reference evidence="2" key="1">
    <citation type="journal article" date="2019" name="Int. J. Syst. Evol. Microbiol.">
        <title>The Global Catalogue of Microorganisms (GCM) 10K type strain sequencing project: providing services to taxonomists for standard genome sequencing and annotation.</title>
        <authorList>
            <consortium name="The Broad Institute Genomics Platform"/>
            <consortium name="The Broad Institute Genome Sequencing Center for Infectious Disease"/>
            <person name="Wu L."/>
            <person name="Ma J."/>
        </authorList>
    </citation>
    <scope>NUCLEOTIDE SEQUENCE [LARGE SCALE GENOMIC DNA]</scope>
    <source>
        <strain evidence="2">TBRC 5832</strain>
    </source>
</reference>
<dbReference type="InterPro" id="IPR011989">
    <property type="entry name" value="ARM-like"/>
</dbReference>
<evidence type="ECO:0000313" key="1">
    <source>
        <dbReference type="EMBL" id="MFC4065054.1"/>
    </source>
</evidence>
<organism evidence="1 2">
    <name type="scientific">Actinoplanes subglobosus</name>
    <dbReference type="NCBI Taxonomy" id="1547892"/>
    <lineage>
        <taxon>Bacteria</taxon>
        <taxon>Bacillati</taxon>
        <taxon>Actinomycetota</taxon>
        <taxon>Actinomycetes</taxon>
        <taxon>Micromonosporales</taxon>
        <taxon>Micromonosporaceae</taxon>
        <taxon>Actinoplanes</taxon>
    </lineage>
</organism>
<proteinExistence type="predicted"/>
<dbReference type="EMBL" id="JBHSBL010000007">
    <property type="protein sequence ID" value="MFC4065054.1"/>
    <property type="molecule type" value="Genomic_DNA"/>
</dbReference>
<name>A0ABV8ILG9_9ACTN</name>